<dbReference type="EMBL" id="VSWD01000008">
    <property type="protein sequence ID" value="KAK3094613.1"/>
    <property type="molecule type" value="Genomic_DNA"/>
</dbReference>
<accession>A0AA88XZ47</accession>
<reference evidence="2" key="1">
    <citation type="submission" date="2019-08" db="EMBL/GenBank/DDBJ databases">
        <title>The improved chromosome-level genome for the pearl oyster Pinctada fucata martensii using PacBio sequencing and Hi-C.</title>
        <authorList>
            <person name="Zheng Z."/>
        </authorList>
    </citation>
    <scope>NUCLEOTIDE SEQUENCE</scope>
    <source>
        <strain evidence="2">ZZ-2019</strain>
        <tissue evidence="2">Adductor muscle</tissue>
    </source>
</reference>
<dbReference type="Pfam" id="PF00078">
    <property type="entry name" value="RVT_1"/>
    <property type="match status" value="1"/>
</dbReference>
<evidence type="ECO:0000259" key="1">
    <source>
        <dbReference type="PROSITE" id="PS50878"/>
    </source>
</evidence>
<dbReference type="Gene3D" id="3.60.10.10">
    <property type="entry name" value="Endonuclease/exonuclease/phosphatase"/>
    <property type="match status" value="1"/>
</dbReference>
<evidence type="ECO:0000313" key="3">
    <source>
        <dbReference type="Proteomes" id="UP001186944"/>
    </source>
</evidence>
<dbReference type="InterPro" id="IPR000477">
    <property type="entry name" value="RT_dom"/>
</dbReference>
<dbReference type="SUPFAM" id="SSF56672">
    <property type="entry name" value="DNA/RNA polymerases"/>
    <property type="match status" value="1"/>
</dbReference>
<evidence type="ECO:0000313" key="2">
    <source>
        <dbReference type="EMBL" id="KAK3094613.1"/>
    </source>
</evidence>
<dbReference type="GO" id="GO:0003824">
    <property type="term" value="F:catalytic activity"/>
    <property type="evidence" value="ECO:0007669"/>
    <property type="project" value="InterPro"/>
</dbReference>
<dbReference type="InterPro" id="IPR043502">
    <property type="entry name" value="DNA/RNA_pol_sf"/>
</dbReference>
<protein>
    <recommendedName>
        <fullName evidence="1">Reverse transcriptase domain-containing protein</fullName>
    </recommendedName>
</protein>
<dbReference type="PROSITE" id="PS50878">
    <property type="entry name" value="RT_POL"/>
    <property type="match status" value="1"/>
</dbReference>
<feature type="domain" description="Reverse transcriptase" evidence="1">
    <location>
        <begin position="504"/>
        <end position="778"/>
    </location>
</feature>
<organism evidence="2 3">
    <name type="scientific">Pinctada imbricata</name>
    <name type="common">Atlantic pearl-oyster</name>
    <name type="synonym">Pinctada martensii</name>
    <dbReference type="NCBI Taxonomy" id="66713"/>
    <lineage>
        <taxon>Eukaryota</taxon>
        <taxon>Metazoa</taxon>
        <taxon>Spiralia</taxon>
        <taxon>Lophotrochozoa</taxon>
        <taxon>Mollusca</taxon>
        <taxon>Bivalvia</taxon>
        <taxon>Autobranchia</taxon>
        <taxon>Pteriomorphia</taxon>
        <taxon>Pterioida</taxon>
        <taxon>Pterioidea</taxon>
        <taxon>Pteriidae</taxon>
        <taxon>Pinctada</taxon>
    </lineage>
</organism>
<dbReference type="Pfam" id="PF03372">
    <property type="entry name" value="Exo_endo_phos"/>
    <property type="match status" value="1"/>
</dbReference>
<dbReference type="PANTHER" id="PTHR19446">
    <property type="entry name" value="REVERSE TRANSCRIPTASES"/>
    <property type="match status" value="1"/>
</dbReference>
<dbReference type="Proteomes" id="UP001186944">
    <property type="component" value="Unassembled WGS sequence"/>
</dbReference>
<name>A0AA88XZ47_PINIB</name>
<sequence>MSSTVCLSNLLKEVSCDIAVITEHKLHGNHRKYLDSIDVNYCSVAKCQHVEGQLYGKSGVAILYKKALEFSVTEIDIMSDRMVGLQFMNRSGAKIFILGVYLTSENNIEKYREEISLLSDLYVWYSSQGHVIIMGDMNSSLYGQSNVQKSQLLRKFVTSNFLCFNGGDIECVGSPYTFIPTRSIIDYIFVDVVLCKKISYCKIYEEGSFSNTSDHLPMLIEIGIECTPHKLVDISRKWPAWHKINDELKLKYELEVQTRISELSDTPLVTKEEIDSYCEILSNVLVVSANKILPCTTYNPHTKPYWTKDVKIAHKNEREKRREWISAGRPRGMAYLEYAEYKRAKRQFRNCQQMAMEKYIEGVNTDIDNAAGCDVRLFWKLMKRLQPRDKRVYPEIIYKDVVANTPESVSGTFSRYYQDVNSLTDDELFDNEHYKIILDQYLDIKSNVTSSTNLPGGPIMEDEIHKCIRSLKNRKAPGVDLLQAEHLKYGGKTVIVCLRKLFNAIVSNGRIPSAWKKSLIVPVYKGGKKPKNTPDSYRPVSLLSTALKTFEKVLYDRLCTNILDKSAFSKQQQGFQKSLSCVTASFNLQETINHCMEQKSMVYSAFLDSRKAFDTVWRQGLMVKLHRLGVRGKLWSIIDDCHMDTQNAVVVNNCTSPWYETLQGLKQGGVLSGILYNIFINDLLYQLEHYYPNFGIGGVRTSNPTYADDITCLTSSALNLQKLLDCCLEYSKKWRFHFNAAKSYVVVFGARNRITYKWRIGMDELQIADSFTHLGILQSSTGSSFNRTMNACTKGRNAYFAIKSSLSSGANPLSLCSLYQKVVLPASLYGCELWNNTRNRDLVQLNKMQHFIVKDIQKLPTRTRSDICEPMLGLLPISAEIDKRKLLFLEKLCNLSAETLSKQIFLQRLFHYITPGNNVQNVGFVPDIFALLSKYSLMEHICAYIFYGSFPQKVTWKRLVKNAIHEYHNRAWSIRTSADTDFTRFRALHNAIGPAFIWTSSTNFQETQLAYFIAKLWASPPVSERGTCPICTNSYFDMFVHIVVSCIGTSLIRDNFWCNIIEYFDLRLCVELAGLDDNDFYLTLLGKPLNLQLDERPKCSENIMDLSPDEQCAGAGGRCLITDKVADASDDEFCPLGYKCDFEEEQCVPLMRNECE</sequence>
<dbReference type="InterPro" id="IPR036691">
    <property type="entry name" value="Endo/exonu/phosph_ase_sf"/>
</dbReference>
<keyword evidence="3" id="KW-1185">Reference proteome</keyword>
<dbReference type="CDD" id="cd01650">
    <property type="entry name" value="RT_nLTR_like"/>
    <property type="match status" value="1"/>
</dbReference>
<proteinExistence type="predicted"/>
<dbReference type="InterPro" id="IPR005135">
    <property type="entry name" value="Endo/exonuclease/phosphatase"/>
</dbReference>
<comment type="caution">
    <text evidence="2">The sequence shown here is derived from an EMBL/GenBank/DDBJ whole genome shotgun (WGS) entry which is preliminary data.</text>
</comment>
<gene>
    <name evidence="2" type="ORF">FSP39_004071</name>
</gene>
<dbReference type="SUPFAM" id="SSF56219">
    <property type="entry name" value="DNase I-like"/>
    <property type="match status" value="1"/>
</dbReference>
<dbReference type="AlphaFoldDB" id="A0AA88XZ47"/>